<name>A0A6M4IVE0_9BACT</name>
<dbReference type="AlphaFoldDB" id="A0A6M4IVE0"/>
<dbReference type="KEGG" id="ggr:HKW67_19140"/>
<sequence>MMHCVVVYEGIPIGHVELPEGRDWSGGLLDPLAGYDRVRSIVEAAGGTADLALRILRLPRDDMPRVDDLEFHVASALQRLALLHFELRDEAGLTVPAVVVRVADPRDVPALSGDRSVRVHAHFRYSLGTRGAEAIARSVGGSDGARFDV</sequence>
<reference evidence="1 2" key="1">
    <citation type="submission" date="2020-05" db="EMBL/GenBank/DDBJ databases">
        <title>Complete genome sequence of Gemmatimonas greenlandica TET16.</title>
        <authorList>
            <person name="Zeng Y."/>
        </authorList>
    </citation>
    <scope>NUCLEOTIDE SEQUENCE [LARGE SCALE GENOMIC DNA]</scope>
    <source>
        <strain evidence="1 2">TET16</strain>
    </source>
</reference>
<evidence type="ECO:0000313" key="2">
    <source>
        <dbReference type="Proteomes" id="UP000500938"/>
    </source>
</evidence>
<proteinExistence type="predicted"/>
<evidence type="ECO:0000313" key="1">
    <source>
        <dbReference type="EMBL" id="QJR37476.1"/>
    </source>
</evidence>
<keyword evidence="2" id="KW-1185">Reference proteome</keyword>
<dbReference type="RefSeq" id="WP_171226910.1">
    <property type="nucleotide sequence ID" value="NZ_CP053085.1"/>
</dbReference>
<gene>
    <name evidence="1" type="ORF">HKW67_19140</name>
</gene>
<dbReference type="EMBL" id="CP053085">
    <property type="protein sequence ID" value="QJR37476.1"/>
    <property type="molecule type" value="Genomic_DNA"/>
</dbReference>
<accession>A0A6M4IVE0</accession>
<dbReference type="Proteomes" id="UP000500938">
    <property type="component" value="Chromosome"/>
</dbReference>
<protein>
    <submittedName>
        <fullName evidence="1">Uncharacterized protein</fullName>
    </submittedName>
</protein>
<organism evidence="1 2">
    <name type="scientific">Gemmatimonas groenlandica</name>
    <dbReference type="NCBI Taxonomy" id="2732249"/>
    <lineage>
        <taxon>Bacteria</taxon>
        <taxon>Pseudomonadati</taxon>
        <taxon>Gemmatimonadota</taxon>
        <taxon>Gemmatimonadia</taxon>
        <taxon>Gemmatimonadales</taxon>
        <taxon>Gemmatimonadaceae</taxon>
        <taxon>Gemmatimonas</taxon>
    </lineage>
</organism>